<reference evidence="1" key="1">
    <citation type="journal article" date="2023" name="G3 (Bethesda)">
        <title>Whole genome assemblies of Zophobas morio and Tenebrio molitor.</title>
        <authorList>
            <person name="Kaur S."/>
            <person name="Stinson S.A."/>
            <person name="diCenzo G.C."/>
        </authorList>
    </citation>
    <scope>NUCLEOTIDE SEQUENCE</scope>
    <source>
        <strain evidence="1">QUZm001</strain>
    </source>
</reference>
<evidence type="ECO:0000313" key="2">
    <source>
        <dbReference type="Proteomes" id="UP001168821"/>
    </source>
</evidence>
<dbReference type="EMBL" id="JALNTZ010000006">
    <property type="protein sequence ID" value="KAJ3647649.1"/>
    <property type="molecule type" value="Genomic_DNA"/>
</dbReference>
<organism evidence="1 2">
    <name type="scientific">Zophobas morio</name>
    <dbReference type="NCBI Taxonomy" id="2755281"/>
    <lineage>
        <taxon>Eukaryota</taxon>
        <taxon>Metazoa</taxon>
        <taxon>Ecdysozoa</taxon>
        <taxon>Arthropoda</taxon>
        <taxon>Hexapoda</taxon>
        <taxon>Insecta</taxon>
        <taxon>Pterygota</taxon>
        <taxon>Neoptera</taxon>
        <taxon>Endopterygota</taxon>
        <taxon>Coleoptera</taxon>
        <taxon>Polyphaga</taxon>
        <taxon>Cucujiformia</taxon>
        <taxon>Tenebrionidae</taxon>
        <taxon>Zophobas</taxon>
    </lineage>
</organism>
<sequence length="157" mass="17399">MKTVSYDKSGNTHNDLRLTFVTQGNHCHSFFHENNSHFLSIHANFDPTTPQISDLLFPPPRRITTSGVTSVYKRARHLPSPFCGGRRRVKSAVLCKLRPLSSGCILQKSGTVETVISHLGGPLSESGSLDCARIRRVLLVKGDTHWAAAELRLFESC</sequence>
<comment type="caution">
    <text evidence="1">The sequence shown here is derived from an EMBL/GenBank/DDBJ whole genome shotgun (WGS) entry which is preliminary data.</text>
</comment>
<evidence type="ECO:0000313" key="1">
    <source>
        <dbReference type="EMBL" id="KAJ3647649.1"/>
    </source>
</evidence>
<name>A0AA38M976_9CUCU</name>
<proteinExistence type="predicted"/>
<keyword evidence="2" id="KW-1185">Reference proteome</keyword>
<gene>
    <name evidence="1" type="ORF">Zmor_019514</name>
</gene>
<protein>
    <submittedName>
        <fullName evidence="1">Uncharacterized protein</fullName>
    </submittedName>
</protein>
<dbReference type="AlphaFoldDB" id="A0AA38M976"/>
<dbReference type="Proteomes" id="UP001168821">
    <property type="component" value="Unassembled WGS sequence"/>
</dbReference>
<accession>A0AA38M976</accession>